<dbReference type="OrthoDB" id="4119964at2"/>
<keyword evidence="2" id="KW-1185">Reference proteome</keyword>
<dbReference type="Pfam" id="PF11185">
    <property type="entry name" value="DUF2971"/>
    <property type="match status" value="1"/>
</dbReference>
<proteinExistence type="predicted"/>
<name>A0A1M5NHN5_9GAMM</name>
<dbReference type="STRING" id="1122206.SAMN02745753_04661"/>
<dbReference type="RefSeq" id="WP_072842464.1">
    <property type="nucleotide sequence ID" value="NZ_FQVF01000040.1"/>
</dbReference>
<accession>A0A1M5NHN5</accession>
<evidence type="ECO:0000313" key="1">
    <source>
        <dbReference type="EMBL" id="SHG89038.1"/>
    </source>
</evidence>
<evidence type="ECO:0008006" key="3">
    <source>
        <dbReference type="Google" id="ProtNLM"/>
    </source>
</evidence>
<dbReference type="Proteomes" id="UP000184517">
    <property type="component" value="Unassembled WGS sequence"/>
</dbReference>
<organism evidence="1 2">
    <name type="scientific">Marinomonas polaris DSM 16579</name>
    <dbReference type="NCBI Taxonomy" id="1122206"/>
    <lineage>
        <taxon>Bacteria</taxon>
        <taxon>Pseudomonadati</taxon>
        <taxon>Pseudomonadota</taxon>
        <taxon>Gammaproteobacteria</taxon>
        <taxon>Oceanospirillales</taxon>
        <taxon>Oceanospirillaceae</taxon>
        <taxon>Marinomonas</taxon>
    </lineage>
</organism>
<dbReference type="EMBL" id="FQVF01000040">
    <property type="protein sequence ID" value="SHG89038.1"/>
    <property type="molecule type" value="Genomic_DNA"/>
</dbReference>
<evidence type="ECO:0000313" key="2">
    <source>
        <dbReference type="Proteomes" id="UP000184517"/>
    </source>
</evidence>
<protein>
    <recommendedName>
        <fullName evidence="3">DUF2971 domain-containing protein</fullName>
    </recommendedName>
</protein>
<dbReference type="InterPro" id="IPR021352">
    <property type="entry name" value="DUF2971"/>
</dbReference>
<gene>
    <name evidence="1" type="ORF">SAMN02745753_04661</name>
</gene>
<dbReference type="AlphaFoldDB" id="A0A1M5NHN5"/>
<reference evidence="2" key="1">
    <citation type="submission" date="2016-11" db="EMBL/GenBank/DDBJ databases">
        <authorList>
            <person name="Varghese N."/>
            <person name="Submissions S."/>
        </authorList>
    </citation>
    <scope>NUCLEOTIDE SEQUENCE [LARGE SCALE GENOMIC DNA]</scope>
    <source>
        <strain evidence="2">DSM 16579</strain>
    </source>
</reference>
<sequence length="266" mass="31224">MKLYKYYPPESEGFILLKNGDINLRFSQPSTLNDPFDLSPTIDIDKKTSHDLAKIIQEKTKSKSTHFLDTNTGEPYERATLKQLGDSLYEKTVKQKIKKLREHNDLSIGVLSLSKNKKSTLMWSHYSKNHTGFMLEIENSFELKNSNTQLKAQDVDYSKYRPTTKQSESYSDKSYFIYKDPVWHYEEEMRLVVELHTLEPTEKTRNDPLPCYCYTYPRSQLGRIILGAMCPEDVEERIRKWADKHAPKIEVKKAYLNPANYEINYK</sequence>